<dbReference type="KEGG" id="hde:HDEF_0249"/>
<evidence type="ECO:0000313" key="2">
    <source>
        <dbReference type="Proteomes" id="UP000002334"/>
    </source>
</evidence>
<gene>
    <name evidence="1" type="ordered locus">HDEF_0249</name>
</gene>
<reference evidence="1 2" key="1">
    <citation type="journal article" date="2009" name="Proc. Natl. Acad. Sci. U.S.A.">
        <title>Hamiltonella defensa, genome evolution of protective bacterial endosymbiont from pathogenic ancestors.</title>
        <authorList>
            <person name="Degnan P.H."/>
            <person name="Yu Y."/>
            <person name="Sisneros N."/>
            <person name="Wing R.A."/>
            <person name="Moran N.A."/>
        </authorList>
    </citation>
    <scope>NUCLEOTIDE SEQUENCE [LARGE SCALE GENOMIC DNA]</scope>
    <source>
        <strain evidence="2">5AT</strain>
    </source>
</reference>
<keyword evidence="2" id="KW-1185">Reference proteome</keyword>
<dbReference type="AlphaFoldDB" id="C4K374"/>
<organism evidence="1 2">
    <name type="scientific">Hamiltonella defensa subsp. Acyrthosiphon pisum (strain 5AT)</name>
    <dbReference type="NCBI Taxonomy" id="572265"/>
    <lineage>
        <taxon>Bacteria</taxon>
        <taxon>Pseudomonadati</taxon>
        <taxon>Pseudomonadota</taxon>
        <taxon>Gammaproteobacteria</taxon>
        <taxon>Enterobacterales</taxon>
        <taxon>Enterobacteriaceae</taxon>
        <taxon>aphid secondary symbionts</taxon>
        <taxon>Candidatus Williamhamiltonella</taxon>
    </lineage>
</organism>
<evidence type="ECO:0000313" key="1">
    <source>
        <dbReference type="EMBL" id="ACQ67017.1"/>
    </source>
</evidence>
<protein>
    <submittedName>
        <fullName evidence="1">Uncharacterized protein</fullName>
    </submittedName>
</protein>
<dbReference type="HOGENOM" id="CLU_3026009_0_0_6"/>
<sequence length="55" mass="6110">MACASSKIASELVSVKNKNPSLDDIQAEKQTKPALNISQELKKLIDSPKLWEEIK</sequence>
<proteinExistence type="predicted"/>
<name>C4K374_HAMD5</name>
<dbReference type="Proteomes" id="UP000002334">
    <property type="component" value="Chromosome"/>
</dbReference>
<dbReference type="EMBL" id="CP001277">
    <property type="protein sequence ID" value="ACQ67017.1"/>
    <property type="molecule type" value="Genomic_DNA"/>
</dbReference>
<accession>C4K374</accession>